<dbReference type="AlphaFoldDB" id="X0U229"/>
<comment type="caution">
    <text evidence="1">The sequence shown here is derived from an EMBL/GenBank/DDBJ whole genome shotgun (WGS) entry which is preliminary data.</text>
</comment>
<feature type="non-terminal residue" evidence="1">
    <location>
        <position position="40"/>
    </location>
</feature>
<protein>
    <submittedName>
        <fullName evidence="1">Uncharacterized protein</fullName>
    </submittedName>
</protein>
<gene>
    <name evidence="1" type="ORF">S01H1_45114</name>
</gene>
<proteinExistence type="predicted"/>
<reference evidence="1" key="1">
    <citation type="journal article" date="2014" name="Front. Microbiol.">
        <title>High frequency of phylogenetically diverse reductive dehalogenase-homologous genes in deep subseafloor sedimentary metagenomes.</title>
        <authorList>
            <person name="Kawai M."/>
            <person name="Futagami T."/>
            <person name="Toyoda A."/>
            <person name="Takaki Y."/>
            <person name="Nishi S."/>
            <person name="Hori S."/>
            <person name="Arai W."/>
            <person name="Tsubouchi T."/>
            <person name="Morono Y."/>
            <person name="Uchiyama I."/>
            <person name="Ito T."/>
            <person name="Fujiyama A."/>
            <person name="Inagaki F."/>
            <person name="Takami H."/>
        </authorList>
    </citation>
    <scope>NUCLEOTIDE SEQUENCE</scope>
    <source>
        <strain evidence="1">Expedition CK06-06</strain>
    </source>
</reference>
<sequence>MKKARWAYLLEEDDDFRRWYRNTAMGSEYTAKERARVLYR</sequence>
<accession>X0U229</accession>
<name>X0U229_9ZZZZ</name>
<dbReference type="EMBL" id="BARS01028808">
    <property type="protein sequence ID" value="GAF99589.1"/>
    <property type="molecule type" value="Genomic_DNA"/>
</dbReference>
<evidence type="ECO:0000313" key="1">
    <source>
        <dbReference type="EMBL" id="GAF99589.1"/>
    </source>
</evidence>
<organism evidence="1">
    <name type="scientific">marine sediment metagenome</name>
    <dbReference type="NCBI Taxonomy" id="412755"/>
    <lineage>
        <taxon>unclassified sequences</taxon>
        <taxon>metagenomes</taxon>
        <taxon>ecological metagenomes</taxon>
    </lineage>
</organism>